<organism evidence="1 2">
    <name type="scientific">Cinnamomum micranthum f. kanehirae</name>
    <dbReference type="NCBI Taxonomy" id="337451"/>
    <lineage>
        <taxon>Eukaryota</taxon>
        <taxon>Viridiplantae</taxon>
        <taxon>Streptophyta</taxon>
        <taxon>Embryophyta</taxon>
        <taxon>Tracheophyta</taxon>
        <taxon>Spermatophyta</taxon>
        <taxon>Magnoliopsida</taxon>
        <taxon>Magnoliidae</taxon>
        <taxon>Laurales</taxon>
        <taxon>Lauraceae</taxon>
        <taxon>Cinnamomum</taxon>
    </lineage>
</organism>
<gene>
    <name evidence="1" type="ORF">CKAN_01758200</name>
</gene>
<evidence type="ECO:0000313" key="2">
    <source>
        <dbReference type="Proteomes" id="UP000283530"/>
    </source>
</evidence>
<dbReference type="AlphaFoldDB" id="A0A3S3PDW5"/>
<accession>A0A3S3PDW5</accession>
<reference evidence="1 2" key="1">
    <citation type="journal article" date="2019" name="Nat. Plants">
        <title>Stout camphor tree genome fills gaps in understanding of flowering plant genome evolution.</title>
        <authorList>
            <person name="Chaw S.M."/>
            <person name="Liu Y.C."/>
            <person name="Wu Y.W."/>
            <person name="Wang H.Y."/>
            <person name="Lin C.I."/>
            <person name="Wu C.S."/>
            <person name="Ke H.M."/>
            <person name="Chang L.Y."/>
            <person name="Hsu C.Y."/>
            <person name="Yang H.T."/>
            <person name="Sudianto E."/>
            <person name="Hsu M.H."/>
            <person name="Wu K.P."/>
            <person name="Wang L.N."/>
            <person name="Leebens-Mack J.H."/>
            <person name="Tsai I.J."/>
        </authorList>
    </citation>
    <scope>NUCLEOTIDE SEQUENCE [LARGE SCALE GENOMIC DNA]</scope>
    <source>
        <strain evidence="2">cv. Chaw 1501</strain>
        <tissue evidence="1">Young leaves</tissue>
    </source>
</reference>
<keyword evidence="2" id="KW-1185">Reference proteome</keyword>
<dbReference type="Proteomes" id="UP000283530">
    <property type="component" value="Unassembled WGS sequence"/>
</dbReference>
<dbReference type="EMBL" id="QPKB01000007">
    <property type="protein sequence ID" value="RWR88558.1"/>
    <property type="molecule type" value="Genomic_DNA"/>
</dbReference>
<evidence type="ECO:0000313" key="1">
    <source>
        <dbReference type="EMBL" id="RWR88558.1"/>
    </source>
</evidence>
<proteinExistence type="predicted"/>
<sequence length="75" mass="8680">MSSFNWDDALKMVTTSDDMWESMEQAKSKLAKYKRITVKFFDEVHDLIADDVAQGDVALTGTERSQQFFLRNANR</sequence>
<protein>
    <submittedName>
        <fullName evidence="1">Uncharacterized protein</fullName>
    </submittedName>
</protein>
<comment type="caution">
    <text evidence="1">The sequence shown here is derived from an EMBL/GenBank/DDBJ whole genome shotgun (WGS) entry which is preliminary data.</text>
</comment>
<dbReference type="OrthoDB" id="1301570at2759"/>
<name>A0A3S3PDW5_9MAGN</name>